<gene>
    <name evidence="2" type="ORF">NDU88_003594</name>
</gene>
<feature type="region of interest" description="Disordered" evidence="1">
    <location>
        <begin position="1"/>
        <end position="65"/>
    </location>
</feature>
<evidence type="ECO:0000313" key="2">
    <source>
        <dbReference type="EMBL" id="KAJ1137181.1"/>
    </source>
</evidence>
<name>A0AAV7Q9E0_PLEWA</name>
<dbReference type="AlphaFoldDB" id="A0AAV7Q9E0"/>
<reference evidence="2" key="1">
    <citation type="journal article" date="2022" name="bioRxiv">
        <title>Sequencing and chromosome-scale assembly of the giantPleurodeles waltlgenome.</title>
        <authorList>
            <person name="Brown T."/>
            <person name="Elewa A."/>
            <person name="Iarovenko S."/>
            <person name="Subramanian E."/>
            <person name="Araus A.J."/>
            <person name="Petzold A."/>
            <person name="Susuki M."/>
            <person name="Suzuki K.-i.T."/>
            <person name="Hayashi T."/>
            <person name="Toyoda A."/>
            <person name="Oliveira C."/>
            <person name="Osipova E."/>
            <person name="Leigh N.D."/>
            <person name="Simon A."/>
            <person name="Yun M.H."/>
        </authorList>
    </citation>
    <scope>NUCLEOTIDE SEQUENCE</scope>
    <source>
        <strain evidence="2">20211129_DDA</strain>
        <tissue evidence="2">Liver</tissue>
    </source>
</reference>
<protein>
    <submittedName>
        <fullName evidence="2">Uncharacterized protein</fullName>
    </submittedName>
</protein>
<accession>A0AAV7Q9E0</accession>
<evidence type="ECO:0000256" key="1">
    <source>
        <dbReference type="SAM" id="MobiDB-lite"/>
    </source>
</evidence>
<evidence type="ECO:0000313" key="3">
    <source>
        <dbReference type="Proteomes" id="UP001066276"/>
    </source>
</evidence>
<keyword evidence="3" id="KW-1185">Reference proteome</keyword>
<sequence length="89" mass="9091">MGSPVATWAWLQASTGPPTPVSPRRGGAAPSRGVAAPHAPSQQSIGPGLAAQKSPRPPALHSLWCRSGTPRSALLGRSDLALHEVTQSP</sequence>
<comment type="caution">
    <text evidence="2">The sequence shown here is derived from an EMBL/GenBank/DDBJ whole genome shotgun (WGS) entry which is preliminary data.</text>
</comment>
<organism evidence="2 3">
    <name type="scientific">Pleurodeles waltl</name>
    <name type="common">Iberian ribbed newt</name>
    <dbReference type="NCBI Taxonomy" id="8319"/>
    <lineage>
        <taxon>Eukaryota</taxon>
        <taxon>Metazoa</taxon>
        <taxon>Chordata</taxon>
        <taxon>Craniata</taxon>
        <taxon>Vertebrata</taxon>
        <taxon>Euteleostomi</taxon>
        <taxon>Amphibia</taxon>
        <taxon>Batrachia</taxon>
        <taxon>Caudata</taxon>
        <taxon>Salamandroidea</taxon>
        <taxon>Salamandridae</taxon>
        <taxon>Pleurodelinae</taxon>
        <taxon>Pleurodeles</taxon>
    </lineage>
</organism>
<dbReference type="EMBL" id="JANPWB010000010">
    <property type="protein sequence ID" value="KAJ1137181.1"/>
    <property type="molecule type" value="Genomic_DNA"/>
</dbReference>
<proteinExistence type="predicted"/>
<dbReference type="Proteomes" id="UP001066276">
    <property type="component" value="Chromosome 6"/>
</dbReference>